<proteinExistence type="inferred from homology"/>
<dbReference type="PRINTS" id="PR01041">
    <property type="entry name" value="TRNASYNTHMET"/>
</dbReference>
<accession>A0A9Q3QWF7</accession>
<comment type="similarity">
    <text evidence="7">Belongs to the class-I aminoacyl-tRNA synthetase family.</text>
</comment>
<sequence>MTDKTLYLTTTIPYVNASPHIGFALELVQADALARYRKGEGWTVRLQTGSDENSLKNVLAAEKAGCEPSVFVADNAKRFLDLQSALNIDADDFIRTSCDPRHRPAVEKLWKACEASGDLYRRSYAGLYCTGCEQFYTDSELVGGCCPEHLTRPEEVTETNWFFRLSRYQQRLREAIETDALRISPPSRRNEILALIKSGLNDFSVSRSAERARGWGIPVPGDPEQTIYVWYDALGNYLSALGYGEDDETEALRRFWFDARRREHLVGKGVTRFHAVYWPAILLSAGLPLPTTIHVHGYVTVDGRKIGKSNGNAIDPVPLAARYGADAVRYFLLRHIRAHGDGDFTVERLEAAYTGELIAQLGNLFNRILSIAAKQDIAVRVELDATIDEEKVLAIRRSVEKAIETASFHEALAAIFDLVSHANKRVVELEPWTLVKALNATAGADRPQLETRLLACFAALGGLLREIVLLLQPFLPKTAETLAEQIGILDGPGRSDVRIVPVFPKLT</sequence>
<dbReference type="InterPro" id="IPR014729">
    <property type="entry name" value="Rossmann-like_a/b/a_fold"/>
</dbReference>
<evidence type="ECO:0000313" key="10">
    <source>
        <dbReference type="Proteomes" id="UP000749740"/>
    </source>
</evidence>
<keyword evidence="5 7" id="KW-0648">Protein biosynthesis</keyword>
<dbReference type="GO" id="GO:0005524">
    <property type="term" value="F:ATP binding"/>
    <property type="evidence" value="ECO:0007669"/>
    <property type="project" value="UniProtKB-KW"/>
</dbReference>
<evidence type="ECO:0000259" key="8">
    <source>
        <dbReference type="Pfam" id="PF09334"/>
    </source>
</evidence>
<evidence type="ECO:0000256" key="1">
    <source>
        <dbReference type="ARBA" id="ARBA00012838"/>
    </source>
</evidence>
<evidence type="ECO:0000256" key="5">
    <source>
        <dbReference type="ARBA" id="ARBA00022917"/>
    </source>
</evidence>
<dbReference type="InterPro" id="IPR023457">
    <property type="entry name" value="Met-tRNA_synth_2"/>
</dbReference>
<dbReference type="InterPro" id="IPR033911">
    <property type="entry name" value="MetRS_core"/>
</dbReference>
<keyword evidence="6 7" id="KW-0030">Aminoacyl-tRNA synthetase</keyword>
<dbReference type="EC" id="6.1.1.10" evidence="1"/>
<dbReference type="Gene3D" id="1.10.730.10">
    <property type="entry name" value="Isoleucyl-tRNA Synthetase, Domain 1"/>
    <property type="match status" value="1"/>
</dbReference>
<dbReference type="SUPFAM" id="SSF47323">
    <property type="entry name" value="Anticodon-binding domain of a subclass of class I aminoacyl-tRNA synthetases"/>
    <property type="match status" value="1"/>
</dbReference>
<evidence type="ECO:0000256" key="6">
    <source>
        <dbReference type="ARBA" id="ARBA00023146"/>
    </source>
</evidence>
<dbReference type="InterPro" id="IPR009080">
    <property type="entry name" value="tRNAsynth_Ia_anticodon-bd"/>
</dbReference>
<dbReference type="EMBL" id="JABDYC010000002">
    <property type="protein sequence ID" value="MBX5022623.1"/>
    <property type="molecule type" value="Genomic_DNA"/>
</dbReference>
<dbReference type="PANTHER" id="PTHR43326:SF1">
    <property type="entry name" value="METHIONINE--TRNA LIGASE, MITOCHONDRIAL"/>
    <property type="match status" value="1"/>
</dbReference>
<evidence type="ECO:0000256" key="2">
    <source>
        <dbReference type="ARBA" id="ARBA00022598"/>
    </source>
</evidence>
<protein>
    <recommendedName>
        <fullName evidence="1">methionine--tRNA ligase</fullName>
        <ecNumber evidence="1">6.1.1.10</ecNumber>
    </recommendedName>
</protein>
<dbReference type="GO" id="GO:0006431">
    <property type="term" value="P:methionyl-tRNA aminoacylation"/>
    <property type="evidence" value="ECO:0007669"/>
    <property type="project" value="InterPro"/>
</dbReference>
<dbReference type="Gene3D" id="3.40.50.620">
    <property type="entry name" value="HUPs"/>
    <property type="match status" value="1"/>
</dbReference>
<dbReference type="PANTHER" id="PTHR43326">
    <property type="entry name" value="METHIONYL-TRNA SYNTHETASE"/>
    <property type="match status" value="1"/>
</dbReference>
<dbReference type="InterPro" id="IPR015413">
    <property type="entry name" value="Methionyl/Leucyl_tRNA_Synth"/>
</dbReference>
<dbReference type="Proteomes" id="UP000749740">
    <property type="component" value="Unassembled WGS sequence"/>
</dbReference>
<evidence type="ECO:0000313" key="9">
    <source>
        <dbReference type="EMBL" id="MBX5022623.1"/>
    </source>
</evidence>
<feature type="domain" description="Methionyl/Leucyl tRNA synthetase" evidence="8">
    <location>
        <begin position="7"/>
        <end position="148"/>
    </location>
</feature>
<organism evidence="9 10">
    <name type="scientific">Rhizobium lentis</name>
    <dbReference type="NCBI Taxonomy" id="1138194"/>
    <lineage>
        <taxon>Bacteria</taxon>
        <taxon>Pseudomonadati</taxon>
        <taxon>Pseudomonadota</taxon>
        <taxon>Alphaproteobacteria</taxon>
        <taxon>Hyphomicrobiales</taxon>
        <taxon>Rhizobiaceae</taxon>
        <taxon>Rhizobium/Agrobacterium group</taxon>
        <taxon>Rhizobium</taxon>
    </lineage>
</organism>
<gene>
    <name evidence="9" type="ORF">HJB63_08550</name>
</gene>
<dbReference type="GO" id="GO:0004825">
    <property type="term" value="F:methionine-tRNA ligase activity"/>
    <property type="evidence" value="ECO:0007669"/>
    <property type="project" value="UniProtKB-EC"/>
</dbReference>
<dbReference type="AlphaFoldDB" id="A0A9Q3QWF7"/>
<dbReference type="RefSeq" id="WP_221133515.1">
    <property type="nucleotide sequence ID" value="NZ_JABDXQ010000007.1"/>
</dbReference>
<dbReference type="Pfam" id="PF09334">
    <property type="entry name" value="tRNA-synt_1g"/>
    <property type="match status" value="2"/>
</dbReference>
<evidence type="ECO:0000256" key="3">
    <source>
        <dbReference type="ARBA" id="ARBA00022741"/>
    </source>
</evidence>
<feature type="domain" description="Methionyl/Leucyl tRNA synthetase" evidence="8">
    <location>
        <begin position="153"/>
        <end position="368"/>
    </location>
</feature>
<evidence type="ECO:0000256" key="7">
    <source>
        <dbReference type="RuleBase" id="RU363039"/>
    </source>
</evidence>
<dbReference type="SUPFAM" id="SSF52374">
    <property type="entry name" value="Nucleotidylyl transferase"/>
    <property type="match status" value="1"/>
</dbReference>
<evidence type="ECO:0000256" key="4">
    <source>
        <dbReference type="ARBA" id="ARBA00022840"/>
    </source>
</evidence>
<keyword evidence="2 7" id="KW-0436">Ligase</keyword>
<dbReference type="Gene3D" id="2.170.220.10">
    <property type="match status" value="1"/>
</dbReference>
<keyword evidence="4 7" id="KW-0067">ATP-binding</keyword>
<dbReference type="FunFam" id="2.170.220.10:FF:000003">
    <property type="entry name" value="Methionine--tRNA ligase"/>
    <property type="match status" value="1"/>
</dbReference>
<reference evidence="9" key="1">
    <citation type="submission" date="2020-04" db="EMBL/GenBank/DDBJ databases">
        <title>Global-level population genomics: horizontal gene transfer, symbiosis and evolution in Rhizobia.</title>
        <authorList>
            <person name="Gai Y."/>
        </authorList>
    </citation>
    <scope>NUCLEOTIDE SEQUENCE</scope>
    <source>
        <strain evidence="9">BLR57</strain>
    </source>
</reference>
<dbReference type="CDD" id="cd00814">
    <property type="entry name" value="MetRS_core"/>
    <property type="match status" value="1"/>
</dbReference>
<comment type="caution">
    <text evidence="9">The sequence shown here is derived from an EMBL/GenBank/DDBJ whole genome shotgun (WGS) entry which is preliminary data.</text>
</comment>
<keyword evidence="3 7" id="KW-0547">Nucleotide-binding</keyword>
<name>A0A9Q3QWF7_9HYPH</name>